<dbReference type="RefSeq" id="WP_289504565.1">
    <property type="nucleotide sequence ID" value="NZ_CP116805.1"/>
</dbReference>
<dbReference type="KEGG" id="gso:PH603_03565"/>
<evidence type="ECO:0000313" key="2">
    <source>
        <dbReference type="EMBL" id="WCL54836.1"/>
    </source>
</evidence>
<dbReference type="AlphaFoldDB" id="A0AAE9XRA5"/>
<evidence type="ECO:0000256" key="1">
    <source>
        <dbReference type="SAM" id="SignalP"/>
    </source>
</evidence>
<sequence>MKSTMRRFACILSAVAFPVFLCVPSALGDDSAKPLFDRGKLLATGGVSQVEGAGGAGLTTWALIGGYGSDHGLGLTAHGTLVPLDDFTFRAAGLALGVFDRLEVSYSRQWFDTGSTGAALGLGEDFTFGQDIFGAKLRIAGDAVYDQDRWLPQIAVGLQHKRAKQGAILAAVGAAHDKGTDFYIAATKVFLKYSLLANATVRFTKANQFGLLGFGSADDGYKTTVEGSLAWLITDHWVAGVDYRTKPDNLAFAKEEDAMAAYVAWFPSKHVSVTVGYADLGEIALQDDQQGLYLSLQMGF</sequence>
<reference evidence="2" key="1">
    <citation type="submission" date="2023-01" db="EMBL/GenBank/DDBJ databases">
        <title>The genome sequence of Kordiimonadaceae bacterium 6D33.</title>
        <authorList>
            <person name="Liu Y."/>
        </authorList>
    </citation>
    <scope>NUCLEOTIDE SEQUENCE</scope>
    <source>
        <strain evidence="2">6D33</strain>
    </source>
</reference>
<organism evidence="2 3">
    <name type="scientific">Gimibacter soli</name>
    <dbReference type="NCBI Taxonomy" id="3024400"/>
    <lineage>
        <taxon>Bacteria</taxon>
        <taxon>Pseudomonadati</taxon>
        <taxon>Pseudomonadota</taxon>
        <taxon>Alphaproteobacteria</taxon>
        <taxon>Kordiimonadales</taxon>
        <taxon>Temperatibacteraceae</taxon>
        <taxon>Gimibacter</taxon>
    </lineage>
</organism>
<protein>
    <submittedName>
        <fullName evidence="2">DUF3034 family protein</fullName>
    </submittedName>
</protein>
<feature type="chain" id="PRO_5042004128" evidence="1">
    <location>
        <begin position="29"/>
        <end position="300"/>
    </location>
</feature>
<keyword evidence="1" id="KW-0732">Signal</keyword>
<proteinExistence type="predicted"/>
<evidence type="ECO:0000313" key="3">
    <source>
        <dbReference type="Proteomes" id="UP001217500"/>
    </source>
</evidence>
<name>A0AAE9XRA5_9PROT</name>
<dbReference type="Proteomes" id="UP001217500">
    <property type="component" value="Chromosome"/>
</dbReference>
<dbReference type="Pfam" id="PF11231">
    <property type="entry name" value="DUF3034"/>
    <property type="match status" value="1"/>
</dbReference>
<dbReference type="InterPro" id="IPR021393">
    <property type="entry name" value="DUF3034"/>
</dbReference>
<feature type="signal peptide" evidence="1">
    <location>
        <begin position="1"/>
        <end position="28"/>
    </location>
</feature>
<keyword evidence="3" id="KW-1185">Reference proteome</keyword>
<accession>A0AAE9XRA5</accession>
<gene>
    <name evidence="2" type="ORF">PH603_03565</name>
</gene>
<dbReference type="EMBL" id="CP116805">
    <property type="protein sequence ID" value="WCL54836.1"/>
    <property type="molecule type" value="Genomic_DNA"/>
</dbReference>